<keyword evidence="1" id="KW-0732">Signal</keyword>
<reference evidence="2" key="1">
    <citation type="submission" date="2019-09" db="EMBL/GenBank/DDBJ databases">
        <authorList>
            <consortium name="NARMS: The National Antimicrobial Resistance Monitoring System"/>
        </authorList>
    </citation>
    <scope>NUCLEOTIDE SEQUENCE</scope>
    <source>
        <strain evidence="2">CVM N19S0580</strain>
    </source>
</reference>
<dbReference type="AlphaFoldDB" id="A0A5Z2PN87"/>
<sequence>MKTHHLIRVVASLAMLATSGLAYAEEYKASTDEKAIKMTNVASLEARVQARMEKGAFGYIRGGAEDENNLRSNTES</sequence>
<dbReference type="EMBL" id="AALEOE010000025">
    <property type="protein sequence ID" value="ECY8609370.1"/>
    <property type="molecule type" value="Genomic_DNA"/>
</dbReference>
<comment type="caution">
    <text evidence="2">The sequence shown here is derived from an EMBL/GenBank/DDBJ whole genome shotgun (WGS) entry which is preliminary data.</text>
</comment>
<name>A0A5Z2PN87_SALER</name>
<evidence type="ECO:0000313" key="2">
    <source>
        <dbReference type="EMBL" id="ECY8609370.1"/>
    </source>
</evidence>
<evidence type="ECO:0000256" key="1">
    <source>
        <dbReference type="SAM" id="SignalP"/>
    </source>
</evidence>
<dbReference type="Gene3D" id="3.20.20.70">
    <property type="entry name" value="Aldolase class I"/>
    <property type="match status" value="1"/>
</dbReference>
<proteinExistence type="predicted"/>
<feature type="non-terminal residue" evidence="2">
    <location>
        <position position="76"/>
    </location>
</feature>
<gene>
    <name evidence="2" type="ORF">F7M32_19845</name>
</gene>
<feature type="chain" id="PRO_5030144330" evidence="1">
    <location>
        <begin position="25"/>
        <end position="76"/>
    </location>
</feature>
<accession>A0A5Z2PN87</accession>
<protein>
    <submittedName>
        <fullName evidence="2">Lactate oxidase</fullName>
    </submittedName>
</protein>
<organism evidence="2">
    <name type="scientific">Salmonella enterica</name>
    <name type="common">Salmonella choleraesuis</name>
    <dbReference type="NCBI Taxonomy" id="28901"/>
    <lineage>
        <taxon>Bacteria</taxon>
        <taxon>Pseudomonadati</taxon>
        <taxon>Pseudomonadota</taxon>
        <taxon>Gammaproteobacteria</taxon>
        <taxon>Enterobacterales</taxon>
        <taxon>Enterobacteriaceae</taxon>
        <taxon>Salmonella</taxon>
    </lineage>
</organism>
<dbReference type="InterPro" id="IPR013785">
    <property type="entry name" value="Aldolase_TIM"/>
</dbReference>
<feature type="signal peptide" evidence="1">
    <location>
        <begin position="1"/>
        <end position="24"/>
    </location>
</feature>